<dbReference type="InterPro" id="IPR002467">
    <property type="entry name" value="Pept_M24A_MAP1"/>
</dbReference>
<evidence type="ECO:0000256" key="5">
    <source>
        <dbReference type="ARBA" id="ARBA00022801"/>
    </source>
</evidence>
<dbReference type="GO" id="GO:0046872">
    <property type="term" value="F:metal ion binding"/>
    <property type="evidence" value="ECO:0007669"/>
    <property type="project" value="UniProtKB-UniRule"/>
</dbReference>
<feature type="binding site" evidence="6">
    <location>
        <position position="232"/>
    </location>
    <ligand>
        <name>a divalent metal cation</name>
        <dbReference type="ChEBI" id="CHEBI:60240"/>
        <label>1</label>
    </ligand>
</feature>
<dbReference type="GO" id="GO:0070006">
    <property type="term" value="F:metalloaminopeptidase activity"/>
    <property type="evidence" value="ECO:0007669"/>
    <property type="project" value="UniProtKB-UniRule"/>
</dbReference>
<dbReference type="EMBL" id="LT838272">
    <property type="protein sequence ID" value="SMB88925.1"/>
    <property type="molecule type" value="Genomic_DNA"/>
</dbReference>
<evidence type="ECO:0000313" key="9">
    <source>
        <dbReference type="EMBL" id="SMB88925.1"/>
    </source>
</evidence>
<comment type="catalytic activity">
    <reaction evidence="6 7">
        <text>Release of N-terminal amino acids, preferentially methionine, from peptides and arylamides.</text>
        <dbReference type="EC" id="3.4.11.18"/>
    </reaction>
</comment>
<keyword evidence="3 6" id="KW-0645">Protease</keyword>
<dbReference type="AlphaFoldDB" id="A0A1W1V6P8"/>
<feature type="domain" description="Peptidase M24" evidence="8">
    <location>
        <begin position="11"/>
        <end position="239"/>
    </location>
</feature>
<dbReference type="RefSeq" id="WP_084662994.1">
    <property type="nucleotide sequence ID" value="NZ_LT838272.1"/>
</dbReference>
<evidence type="ECO:0000256" key="2">
    <source>
        <dbReference type="ARBA" id="ARBA00022438"/>
    </source>
</evidence>
<dbReference type="STRING" id="698762.SAMN00808754_0080"/>
<evidence type="ECO:0000256" key="6">
    <source>
        <dbReference type="HAMAP-Rule" id="MF_01974"/>
    </source>
</evidence>
<dbReference type="InterPro" id="IPR036005">
    <property type="entry name" value="Creatinase/aminopeptidase-like"/>
</dbReference>
<keyword evidence="2 6" id="KW-0031">Aminopeptidase</keyword>
<organism evidence="9 10">
    <name type="scientific">Thermanaeromonas toyohensis ToBE</name>
    <dbReference type="NCBI Taxonomy" id="698762"/>
    <lineage>
        <taxon>Bacteria</taxon>
        <taxon>Bacillati</taxon>
        <taxon>Bacillota</taxon>
        <taxon>Clostridia</taxon>
        <taxon>Neomoorellales</taxon>
        <taxon>Neomoorellaceae</taxon>
        <taxon>Thermanaeromonas</taxon>
    </lineage>
</organism>
<accession>A0A1W1V6P8</accession>
<dbReference type="EC" id="3.4.11.18" evidence="6 7"/>
<feature type="binding site" evidence="6">
    <location>
        <position position="232"/>
    </location>
    <ligand>
        <name>a divalent metal cation</name>
        <dbReference type="ChEBI" id="CHEBI:60240"/>
        <label>2</label>
        <note>catalytic</note>
    </ligand>
</feature>
<comment type="similarity">
    <text evidence="6">Belongs to the peptidase M24A family. Methionine aminopeptidase type 1 subfamily.</text>
</comment>
<feature type="binding site" evidence="6">
    <location>
        <position position="94"/>
    </location>
    <ligand>
        <name>a divalent metal cation</name>
        <dbReference type="ChEBI" id="CHEBI:60240"/>
        <label>1</label>
    </ligand>
</feature>
<keyword evidence="4 6" id="KW-0479">Metal-binding</keyword>
<feature type="binding site" evidence="6">
    <location>
        <position position="201"/>
    </location>
    <ligand>
        <name>a divalent metal cation</name>
        <dbReference type="ChEBI" id="CHEBI:60240"/>
        <label>2</label>
        <note>catalytic</note>
    </ligand>
</feature>
<dbReference type="PANTHER" id="PTHR43330">
    <property type="entry name" value="METHIONINE AMINOPEPTIDASE"/>
    <property type="match status" value="1"/>
</dbReference>
<feature type="binding site" evidence="6">
    <location>
        <position position="175"/>
    </location>
    <ligand>
        <name>substrate</name>
    </ligand>
</feature>
<evidence type="ECO:0000256" key="1">
    <source>
        <dbReference type="ARBA" id="ARBA00002521"/>
    </source>
</evidence>
<dbReference type="Proteomes" id="UP000192569">
    <property type="component" value="Chromosome I"/>
</dbReference>
<dbReference type="OrthoDB" id="9802055at2"/>
<dbReference type="HAMAP" id="MF_01974">
    <property type="entry name" value="MetAP_1"/>
    <property type="match status" value="1"/>
</dbReference>
<dbReference type="Gene3D" id="3.90.230.10">
    <property type="entry name" value="Creatinase/methionine aminopeptidase superfamily"/>
    <property type="match status" value="1"/>
</dbReference>
<evidence type="ECO:0000256" key="3">
    <source>
        <dbReference type="ARBA" id="ARBA00022670"/>
    </source>
</evidence>
<dbReference type="InterPro" id="IPR000994">
    <property type="entry name" value="Pept_M24"/>
</dbReference>
<dbReference type="InterPro" id="IPR001714">
    <property type="entry name" value="Pept_M24_MAP"/>
</dbReference>
<dbReference type="GO" id="GO:0006508">
    <property type="term" value="P:proteolysis"/>
    <property type="evidence" value="ECO:0007669"/>
    <property type="project" value="UniProtKB-KW"/>
</dbReference>
<comment type="subunit">
    <text evidence="6">Monomer.</text>
</comment>
<evidence type="ECO:0000256" key="7">
    <source>
        <dbReference type="RuleBase" id="RU003653"/>
    </source>
</evidence>
<comment type="function">
    <text evidence="1 6">Removes the N-terminal methionine from nascent proteins. The N-terminal methionine is often cleaved when the second residue in the primary sequence is small and uncharged (Met-Ala-, Cys, Gly, Pro, Ser, Thr, or Val). Requires deformylation of the N(alpha)-formylated initiator methionine before it can be hydrolyzed.</text>
</comment>
<gene>
    <name evidence="6" type="primary">map</name>
    <name evidence="9" type="ORF">SAMN00808754_0080</name>
</gene>
<feature type="binding site" evidence="6">
    <location>
        <position position="105"/>
    </location>
    <ligand>
        <name>a divalent metal cation</name>
        <dbReference type="ChEBI" id="CHEBI:60240"/>
        <label>2</label>
        <note>catalytic</note>
    </ligand>
</feature>
<dbReference type="SUPFAM" id="SSF55920">
    <property type="entry name" value="Creatinase/aminopeptidase"/>
    <property type="match status" value="1"/>
</dbReference>
<protein>
    <recommendedName>
        <fullName evidence="6 7">Methionine aminopeptidase</fullName>
        <shortName evidence="6">MAP</shortName>
        <shortName evidence="6">MetAP</shortName>
        <ecNumber evidence="6 7">3.4.11.18</ecNumber>
    </recommendedName>
    <alternativeName>
        <fullName evidence="6">Peptidase M</fullName>
    </alternativeName>
</protein>
<sequence>MIILKGRREIELMRRAGRVVAEVLAILEQHIAPGVTTLELNRIAEEALSRRGAIPAFKGYRGFPASICVAINQEVVHGIPSLKKLAEGDIISIDIGAVIDGYYGDAAATFPVGAIDEEKKRLLKVTREALWQGIKQAVVGNRLSDISHAIQSYVESNGFSVVRDYVGHGIGREMHEDPQVPNFGRPGRGPRLRPGMTLAIEPMVNAGTHEVLTLSDGWTVVTADGKPSAHFEHTVAITEDGPDILTLL</sequence>
<keyword evidence="10" id="KW-1185">Reference proteome</keyword>
<dbReference type="PRINTS" id="PR00599">
    <property type="entry name" value="MAPEPTIDASE"/>
</dbReference>
<reference evidence="9 10" key="1">
    <citation type="submission" date="2017-04" db="EMBL/GenBank/DDBJ databases">
        <authorList>
            <person name="Afonso C.L."/>
            <person name="Miller P.J."/>
            <person name="Scott M.A."/>
            <person name="Spackman E."/>
            <person name="Goraichik I."/>
            <person name="Dimitrov K.M."/>
            <person name="Suarez D.L."/>
            <person name="Swayne D.E."/>
        </authorList>
    </citation>
    <scope>NUCLEOTIDE SEQUENCE [LARGE SCALE GENOMIC DNA]</scope>
    <source>
        <strain evidence="9 10">ToBE</strain>
    </source>
</reference>
<dbReference type="GO" id="GO:0004239">
    <property type="term" value="F:initiator methionyl aminopeptidase activity"/>
    <property type="evidence" value="ECO:0007669"/>
    <property type="project" value="UniProtKB-UniRule"/>
</dbReference>
<comment type="cofactor">
    <cofactor evidence="6">
        <name>Co(2+)</name>
        <dbReference type="ChEBI" id="CHEBI:48828"/>
    </cofactor>
    <cofactor evidence="6">
        <name>Zn(2+)</name>
        <dbReference type="ChEBI" id="CHEBI:29105"/>
    </cofactor>
    <cofactor evidence="6">
        <name>Mn(2+)</name>
        <dbReference type="ChEBI" id="CHEBI:29035"/>
    </cofactor>
    <cofactor evidence="6">
        <name>Fe(2+)</name>
        <dbReference type="ChEBI" id="CHEBI:29033"/>
    </cofactor>
    <text evidence="6">Binds 2 divalent metal cations per subunit. Has a high-affinity and a low affinity metal-binding site. The true nature of the physiological cofactor is under debate. The enzyme is active with cobalt, zinc, manganese or divalent iron ions. Most likely, methionine aminopeptidases function as mononuclear Fe(2+)-metalloproteases under physiological conditions, and the catalytically relevant metal-binding site has been assigned to the histidine-containing high-affinity site.</text>
</comment>
<proteinExistence type="inferred from homology"/>
<feature type="binding site" evidence="6">
    <location>
        <position position="105"/>
    </location>
    <ligand>
        <name>a divalent metal cation</name>
        <dbReference type="ChEBI" id="CHEBI:60240"/>
        <label>1</label>
    </ligand>
</feature>
<dbReference type="Pfam" id="PF00557">
    <property type="entry name" value="Peptidase_M24"/>
    <property type="match status" value="1"/>
</dbReference>
<keyword evidence="5 6" id="KW-0378">Hydrolase</keyword>
<dbReference type="PANTHER" id="PTHR43330:SF27">
    <property type="entry name" value="METHIONINE AMINOPEPTIDASE"/>
    <property type="match status" value="1"/>
</dbReference>
<evidence type="ECO:0000313" key="10">
    <source>
        <dbReference type="Proteomes" id="UP000192569"/>
    </source>
</evidence>
<feature type="binding site" evidence="6">
    <location>
        <position position="168"/>
    </location>
    <ligand>
        <name>a divalent metal cation</name>
        <dbReference type="ChEBI" id="CHEBI:60240"/>
        <label>2</label>
        <note>catalytic</note>
    </ligand>
</feature>
<dbReference type="GO" id="GO:0005829">
    <property type="term" value="C:cytosol"/>
    <property type="evidence" value="ECO:0007669"/>
    <property type="project" value="TreeGrafter"/>
</dbReference>
<feature type="binding site" evidence="6">
    <location>
        <position position="77"/>
    </location>
    <ligand>
        <name>substrate</name>
    </ligand>
</feature>
<evidence type="ECO:0000256" key="4">
    <source>
        <dbReference type="ARBA" id="ARBA00022723"/>
    </source>
</evidence>
<evidence type="ECO:0000259" key="8">
    <source>
        <dbReference type="Pfam" id="PF00557"/>
    </source>
</evidence>
<dbReference type="CDD" id="cd01086">
    <property type="entry name" value="MetAP1"/>
    <property type="match status" value="1"/>
</dbReference>
<dbReference type="PROSITE" id="PS00680">
    <property type="entry name" value="MAP_1"/>
    <property type="match status" value="1"/>
</dbReference>
<name>A0A1W1V6P8_9FIRM</name>
<dbReference type="NCBIfam" id="TIGR00500">
    <property type="entry name" value="met_pdase_I"/>
    <property type="match status" value="1"/>
</dbReference>